<dbReference type="InterPro" id="IPR022412">
    <property type="entry name" value="Quinolinate_PRibosylTrfase_N"/>
</dbReference>
<comment type="caution">
    <text evidence="14">The sequence shown here is derived from an EMBL/GenBank/DDBJ whole genome shotgun (WGS) entry which is preliminary data.</text>
</comment>
<accession>A0A0F9FVW3</accession>
<comment type="function">
    <text evidence="1">Involved in the catabolism of quinolinic acid (QA).</text>
</comment>
<reference evidence="14" key="1">
    <citation type="journal article" date="2015" name="Nature">
        <title>Complex archaea that bridge the gap between prokaryotes and eukaryotes.</title>
        <authorList>
            <person name="Spang A."/>
            <person name="Saw J.H."/>
            <person name="Jorgensen S.L."/>
            <person name="Zaremba-Niedzwiedzka K."/>
            <person name="Martijn J."/>
            <person name="Lind A.E."/>
            <person name="van Eijk R."/>
            <person name="Schleper C."/>
            <person name="Guy L."/>
            <person name="Ettema T.J."/>
        </authorList>
    </citation>
    <scope>NUCLEOTIDE SEQUENCE</scope>
</reference>
<dbReference type="PANTHER" id="PTHR32179:SF3">
    <property type="entry name" value="NICOTINATE-NUCLEOTIDE PYROPHOSPHORYLASE [CARBOXYLATING]"/>
    <property type="match status" value="1"/>
</dbReference>
<evidence type="ECO:0000256" key="9">
    <source>
        <dbReference type="ARBA" id="ARBA00033102"/>
    </source>
</evidence>
<dbReference type="EC" id="2.4.2.19" evidence="5"/>
<comment type="subunit">
    <text evidence="4">Hexamer formed by 3 homodimers.</text>
</comment>
<dbReference type="InterPro" id="IPR027277">
    <property type="entry name" value="NadC/ModD"/>
</dbReference>
<evidence type="ECO:0000256" key="4">
    <source>
        <dbReference type="ARBA" id="ARBA00011218"/>
    </source>
</evidence>
<dbReference type="Gene3D" id="3.20.20.70">
    <property type="entry name" value="Aldolase class I"/>
    <property type="match status" value="1"/>
</dbReference>
<dbReference type="EMBL" id="LAZR01020005">
    <property type="protein sequence ID" value="KKL90443.1"/>
    <property type="molecule type" value="Genomic_DNA"/>
</dbReference>
<evidence type="ECO:0000313" key="14">
    <source>
        <dbReference type="EMBL" id="KKL90443.1"/>
    </source>
</evidence>
<keyword evidence="8" id="KW-0808">Transferase</keyword>
<dbReference type="InterPro" id="IPR036068">
    <property type="entry name" value="Nicotinate_pribotase-like_C"/>
</dbReference>
<evidence type="ECO:0000256" key="1">
    <source>
        <dbReference type="ARBA" id="ARBA00003237"/>
    </source>
</evidence>
<gene>
    <name evidence="14" type="ORF">LCGC14_1904640</name>
</gene>
<evidence type="ECO:0000256" key="11">
    <source>
        <dbReference type="ARBA" id="ARBA00069173"/>
    </source>
</evidence>
<dbReference type="GO" id="GO:0005737">
    <property type="term" value="C:cytoplasm"/>
    <property type="evidence" value="ECO:0007669"/>
    <property type="project" value="TreeGrafter"/>
</dbReference>
<dbReference type="SUPFAM" id="SSF54675">
    <property type="entry name" value="Nicotinate/Quinolinate PRTase N-terminal domain-like"/>
    <property type="match status" value="1"/>
</dbReference>
<dbReference type="CDD" id="cd01572">
    <property type="entry name" value="QPRTase"/>
    <property type="match status" value="1"/>
</dbReference>
<evidence type="ECO:0000256" key="3">
    <source>
        <dbReference type="ARBA" id="ARBA00009400"/>
    </source>
</evidence>
<evidence type="ECO:0000256" key="8">
    <source>
        <dbReference type="ARBA" id="ARBA00022679"/>
    </source>
</evidence>
<evidence type="ECO:0000256" key="2">
    <source>
        <dbReference type="ARBA" id="ARBA00004893"/>
    </source>
</evidence>
<sequence length="361" mass="39672">MIESPSCNQSFRLNMQSTLNLENISDIVQLAIKEDIGKGDITSEIFIPKDSKSEGIFIANENGTVAGLPVAKYVLSQIDKNLVFTSNVEEGSRVSKGTAIANVKGSTQSILSAERLVLNFLQRLSGIATLTSKFVEKVKGYKTQIMDTRKTIPGSRSLERYAVRVGGGTNHRMGLYDQILVKDNHLKIIESEKENGTMNSLVKKARERIGRKMLIEVEVDDLSHVRDVLNAGVDIIMFDNMEPSKISEAIKTVKEYEKVRDTAMDKAILTEASGDITLERSAAMCSADNVLPRFDALIFAFVSSECFLPLCAAAIRAFTSGRAMVAFILAIASGERFCLFADIRHTPVHILCGFRPIGKAI</sequence>
<keyword evidence="6" id="KW-0662">Pyridine nucleotide biosynthesis</keyword>
<dbReference type="InterPro" id="IPR004393">
    <property type="entry name" value="NadC"/>
</dbReference>
<comment type="pathway">
    <text evidence="2">Cofactor biosynthesis; NAD(+) biosynthesis; nicotinate D-ribonucleotide from quinolinate: step 1/1.</text>
</comment>
<dbReference type="InterPro" id="IPR002638">
    <property type="entry name" value="Quinolinate_PRibosylTrfase_C"/>
</dbReference>
<name>A0A0F9FVW3_9ZZZZ</name>
<comment type="catalytic activity">
    <reaction evidence="10">
        <text>nicotinate beta-D-ribonucleotide + CO2 + diphosphate = quinolinate + 5-phospho-alpha-D-ribose 1-diphosphate + 2 H(+)</text>
        <dbReference type="Rhea" id="RHEA:12733"/>
        <dbReference type="ChEBI" id="CHEBI:15378"/>
        <dbReference type="ChEBI" id="CHEBI:16526"/>
        <dbReference type="ChEBI" id="CHEBI:29959"/>
        <dbReference type="ChEBI" id="CHEBI:33019"/>
        <dbReference type="ChEBI" id="CHEBI:57502"/>
        <dbReference type="ChEBI" id="CHEBI:58017"/>
        <dbReference type="EC" id="2.4.2.19"/>
    </reaction>
</comment>
<comment type="similarity">
    <text evidence="3">Belongs to the NadC/ModD family.</text>
</comment>
<dbReference type="GO" id="GO:0009435">
    <property type="term" value="P:NAD+ biosynthetic process"/>
    <property type="evidence" value="ECO:0007669"/>
    <property type="project" value="UniProtKB-UniPathway"/>
</dbReference>
<protein>
    <recommendedName>
        <fullName evidence="11">Probable nicotinate-nucleotide pyrophosphorylase [carboxylating]</fullName>
        <ecNumber evidence="5">2.4.2.19</ecNumber>
    </recommendedName>
    <alternativeName>
        <fullName evidence="9">Quinolinate phosphoribosyltransferase [decarboxylating]</fullName>
    </alternativeName>
</protein>
<dbReference type="Pfam" id="PF01729">
    <property type="entry name" value="QRPTase_C"/>
    <property type="match status" value="1"/>
</dbReference>
<evidence type="ECO:0000256" key="10">
    <source>
        <dbReference type="ARBA" id="ARBA00047445"/>
    </source>
</evidence>
<evidence type="ECO:0000256" key="7">
    <source>
        <dbReference type="ARBA" id="ARBA00022676"/>
    </source>
</evidence>
<feature type="domain" description="Quinolinate phosphoribosyl transferase N-terminal" evidence="13">
    <location>
        <begin position="40"/>
        <end position="125"/>
    </location>
</feature>
<evidence type="ECO:0000259" key="13">
    <source>
        <dbReference type="Pfam" id="PF02749"/>
    </source>
</evidence>
<proteinExistence type="inferred from homology"/>
<evidence type="ECO:0000256" key="6">
    <source>
        <dbReference type="ARBA" id="ARBA00022642"/>
    </source>
</evidence>
<dbReference type="InterPro" id="IPR037128">
    <property type="entry name" value="Quinolinate_PRibosylTase_N_sf"/>
</dbReference>
<organism evidence="14">
    <name type="scientific">marine sediment metagenome</name>
    <dbReference type="NCBI Taxonomy" id="412755"/>
    <lineage>
        <taxon>unclassified sequences</taxon>
        <taxon>metagenomes</taxon>
        <taxon>ecological metagenomes</taxon>
    </lineage>
</organism>
<dbReference type="GO" id="GO:0004514">
    <property type="term" value="F:nicotinate-nucleotide diphosphorylase (carboxylating) activity"/>
    <property type="evidence" value="ECO:0007669"/>
    <property type="project" value="UniProtKB-EC"/>
</dbReference>
<dbReference type="Gene3D" id="3.90.1170.20">
    <property type="entry name" value="Quinolinate phosphoribosyl transferase, N-terminal domain"/>
    <property type="match status" value="1"/>
</dbReference>
<dbReference type="FunFam" id="3.90.1170.20:FF:000001">
    <property type="entry name" value="Nicotinate-nucleotide diphosphorylase (Carboxylating)"/>
    <property type="match status" value="1"/>
</dbReference>
<keyword evidence="7" id="KW-0328">Glycosyltransferase</keyword>
<dbReference type="FunFam" id="3.20.20.70:FF:000030">
    <property type="entry name" value="Nicotinate-nucleotide pyrophosphorylase, carboxylating"/>
    <property type="match status" value="1"/>
</dbReference>
<dbReference type="UniPathway" id="UPA00253">
    <property type="reaction ID" value="UER00331"/>
</dbReference>
<dbReference type="PANTHER" id="PTHR32179">
    <property type="entry name" value="NICOTINATE-NUCLEOTIDE PYROPHOSPHORYLASE [CARBOXYLATING]"/>
    <property type="match status" value="1"/>
</dbReference>
<evidence type="ECO:0000256" key="5">
    <source>
        <dbReference type="ARBA" id="ARBA00011944"/>
    </source>
</evidence>
<dbReference type="SUPFAM" id="SSF51690">
    <property type="entry name" value="Nicotinate/Quinolinate PRTase C-terminal domain-like"/>
    <property type="match status" value="1"/>
</dbReference>
<dbReference type="InterPro" id="IPR013785">
    <property type="entry name" value="Aldolase_TIM"/>
</dbReference>
<dbReference type="AlphaFoldDB" id="A0A0F9FVW3"/>
<dbReference type="Pfam" id="PF02749">
    <property type="entry name" value="QRPTase_N"/>
    <property type="match status" value="1"/>
</dbReference>
<feature type="domain" description="Quinolinate phosphoribosyl transferase C-terminal" evidence="12">
    <location>
        <begin position="127"/>
        <end position="287"/>
    </location>
</feature>
<dbReference type="GO" id="GO:0034213">
    <property type="term" value="P:quinolinate catabolic process"/>
    <property type="evidence" value="ECO:0007669"/>
    <property type="project" value="TreeGrafter"/>
</dbReference>
<dbReference type="NCBIfam" id="TIGR00078">
    <property type="entry name" value="nadC"/>
    <property type="match status" value="1"/>
</dbReference>
<evidence type="ECO:0000259" key="12">
    <source>
        <dbReference type="Pfam" id="PF01729"/>
    </source>
</evidence>